<dbReference type="PANTHER" id="PTHR10039">
    <property type="entry name" value="AMELOGENIN"/>
    <property type="match status" value="1"/>
</dbReference>
<name>A0AAW0E138_9AGAR</name>
<evidence type="ECO:0000313" key="4">
    <source>
        <dbReference type="Proteomes" id="UP001383192"/>
    </source>
</evidence>
<dbReference type="Proteomes" id="UP001383192">
    <property type="component" value="Unassembled WGS sequence"/>
</dbReference>
<dbReference type="AlphaFoldDB" id="A0AAW0E138"/>
<dbReference type="SUPFAM" id="SSF52540">
    <property type="entry name" value="P-loop containing nucleoside triphosphate hydrolases"/>
    <property type="match status" value="1"/>
</dbReference>
<sequence length="669" mass="76502">MRVQWVHGGAGVGKSAIAQKTAENHQSHLVGVFFFSRNDSTRDRLDPLVATIAYQCCISYHLGNVLGPLILDVIRSDPNIFAATARVQFRKLILEPFFKAYWSLKALIVIPNVLIVDGIDECIHLPSQQKLIDIIDDAITFQTPIPFKFILCSRPEPSIYYSIRHANFAVLAEGIEVSGATVKHTGYLTESDLDIQKYLLEKFAELRKKHHYALKYEGELWPSGDEVINLVERASGQFIFATTVINYLDTSDELPQDQLKDILSTEPDSILPESPYSALDMLYQQILSNCRYWAKVYPIIQFIITSHPSVEWNTDTMYYVAKHSPYILTRIFKLQPGKIEILLSKLHSVIHVPHDADSSIRIRHASFTEFLLNKARSGDYYVPQYSKAQYCDLIAGFLLCTLSSYTSYYPLKSNQSFDAAFTKWKSKVDIKYDSLEDFATAFWPVYCYQVDTPSASLLAELEHFNPFVIGALAIPGEYTLTFLVYLTKCLQWAKSLGTQSLQTFIERTETFLNGFYIGFSRKSLQNDAIRRIIYSQYSLSILSSKMDMEQEVKVVIFAWETYSAWWKTSNYQRQYPLLLPITSDPSKILPNDWVVVQITPTNGKREVLKMMYDIWKALKGNSREVFDDDIINNTSNSVTCNLVKKEDLAAIKRVLYKWGDQLACLASKD</sequence>
<evidence type="ECO:0000313" key="3">
    <source>
        <dbReference type="EMBL" id="KAK7056510.1"/>
    </source>
</evidence>
<keyword evidence="4" id="KW-1185">Reference proteome</keyword>
<evidence type="ECO:0000256" key="1">
    <source>
        <dbReference type="ARBA" id="ARBA00022737"/>
    </source>
</evidence>
<reference evidence="3 4" key="1">
    <citation type="submission" date="2024-01" db="EMBL/GenBank/DDBJ databases">
        <title>A draft genome for a cacao thread blight-causing isolate of Paramarasmius palmivorus.</title>
        <authorList>
            <person name="Baruah I.K."/>
            <person name="Bukari Y."/>
            <person name="Amoako-Attah I."/>
            <person name="Meinhardt L.W."/>
            <person name="Bailey B.A."/>
            <person name="Cohen S.P."/>
        </authorList>
    </citation>
    <scope>NUCLEOTIDE SEQUENCE [LARGE SCALE GENOMIC DNA]</scope>
    <source>
        <strain evidence="3 4">GH-12</strain>
    </source>
</reference>
<dbReference type="InterPro" id="IPR056884">
    <property type="entry name" value="NPHP3-like_N"/>
</dbReference>
<feature type="domain" description="Nephrocystin 3-like N-terminal" evidence="2">
    <location>
        <begin position="3"/>
        <end position="154"/>
    </location>
</feature>
<dbReference type="Pfam" id="PF24883">
    <property type="entry name" value="NPHP3_N"/>
    <property type="match status" value="1"/>
</dbReference>
<proteinExistence type="predicted"/>
<organism evidence="3 4">
    <name type="scientific">Paramarasmius palmivorus</name>
    <dbReference type="NCBI Taxonomy" id="297713"/>
    <lineage>
        <taxon>Eukaryota</taxon>
        <taxon>Fungi</taxon>
        <taxon>Dikarya</taxon>
        <taxon>Basidiomycota</taxon>
        <taxon>Agaricomycotina</taxon>
        <taxon>Agaricomycetes</taxon>
        <taxon>Agaricomycetidae</taxon>
        <taxon>Agaricales</taxon>
        <taxon>Marasmiineae</taxon>
        <taxon>Marasmiaceae</taxon>
        <taxon>Paramarasmius</taxon>
    </lineage>
</organism>
<evidence type="ECO:0000259" key="2">
    <source>
        <dbReference type="Pfam" id="PF24883"/>
    </source>
</evidence>
<comment type="caution">
    <text evidence="3">The sequence shown here is derived from an EMBL/GenBank/DDBJ whole genome shotgun (WGS) entry which is preliminary data.</text>
</comment>
<dbReference type="EMBL" id="JAYKXP010000007">
    <property type="protein sequence ID" value="KAK7056510.1"/>
    <property type="molecule type" value="Genomic_DNA"/>
</dbReference>
<gene>
    <name evidence="3" type="ORF">VNI00_003066</name>
</gene>
<accession>A0AAW0E138</accession>
<dbReference type="InterPro" id="IPR027417">
    <property type="entry name" value="P-loop_NTPase"/>
</dbReference>
<protein>
    <recommendedName>
        <fullName evidence="2">Nephrocystin 3-like N-terminal domain-containing protein</fullName>
    </recommendedName>
</protein>
<keyword evidence="1" id="KW-0677">Repeat</keyword>